<reference evidence="2" key="1">
    <citation type="submission" date="2022-10" db="EMBL/GenBank/DDBJ databases">
        <authorList>
            <person name="Meaden S."/>
        </authorList>
    </citation>
    <scope>NUCLEOTIDE SEQUENCE</scope>
</reference>
<proteinExistence type="predicted"/>
<protein>
    <submittedName>
        <fullName evidence="2">Uncharacterized protein</fullName>
    </submittedName>
</protein>
<keyword evidence="1" id="KW-0812">Transmembrane</keyword>
<feature type="transmembrane region" description="Helical" evidence="1">
    <location>
        <begin position="7"/>
        <end position="25"/>
    </location>
</feature>
<evidence type="ECO:0000256" key="1">
    <source>
        <dbReference type="SAM" id="Phobius"/>
    </source>
</evidence>
<keyword evidence="1" id="KW-0472">Membrane</keyword>
<dbReference type="EMBL" id="OX359470">
    <property type="protein sequence ID" value="CAI3971229.1"/>
    <property type="molecule type" value="Genomic_DNA"/>
</dbReference>
<keyword evidence="1" id="KW-1133">Transmembrane helix</keyword>
<sequence length="57" mass="6305">MKDTLTIIIGLFLIVFSFWSATVYYNDLIAMMAIGLILVPVSAGTFIIGCMRKFGVK</sequence>
<feature type="transmembrane region" description="Helical" evidence="1">
    <location>
        <begin position="31"/>
        <end position="51"/>
    </location>
</feature>
<gene>
    <name evidence="2" type="ORF">ORM20_00180</name>
</gene>
<name>A0A9N6X000_9VIRU</name>
<evidence type="ECO:0000313" key="2">
    <source>
        <dbReference type="EMBL" id="CAI3971229.1"/>
    </source>
</evidence>
<accession>A0A9N6X000</accession>
<organism evidence="2">
    <name type="scientific">Ochrobactrum phage ORM_20</name>
    <dbReference type="NCBI Taxonomy" id="2985243"/>
    <lineage>
        <taxon>Viruses</taxon>
    </lineage>
</organism>